<dbReference type="Proteomes" id="UP001523566">
    <property type="component" value="Unassembled WGS sequence"/>
</dbReference>
<accession>A0ABT1E9R9</accession>
<keyword evidence="3" id="KW-1185">Reference proteome</keyword>
<reference evidence="2 3" key="1">
    <citation type="journal article" date="2022" name="Genome Biol. Evol.">
        <title>Host diet, physiology and behaviors set the stage for Lachnospiraceae cladogenesis.</title>
        <authorList>
            <person name="Vera-Ponce De Leon A."/>
            <person name="Schneider M."/>
            <person name="Jahnes B.C."/>
            <person name="Sadowski V."/>
            <person name="Camuy-Velez L.A."/>
            <person name="Duan J."/>
            <person name="Sabree Z.L."/>
        </authorList>
    </citation>
    <scope>NUCLEOTIDE SEQUENCE [LARGE SCALE GENOMIC DNA]</scope>
    <source>
        <strain evidence="2 3">PAL113</strain>
    </source>
</reference>
<feature type="coiled-coil region" evidence="1">
    <location>
        <begin position="49"/>
        <end position="76"/>
    </location>
</feature>
<protein>
    <submittedName>
        <fullName evidence="2">Septum formation initiator family protein</fullName>
    </submittedName>
</protein>
<comment type="caution">
    <text evidence="2">The sequence shown here is derived from an EMBL/GenBank/DDBJ whole genome shotgun (WGS) entry which is preliminary data.</text>
</comment>
<name>A0ABT1E9R9_9FIRM</name>
<dbReference type="EMBL" id="JAMZFW010000011">
    <property type="protein sequence ID" value="MCP1102570.1"/>
    <property type="molecule type" value="Genomic_DNA"/>
</dbReference>
<keyword evidence="1" id="KW-0175">Coiled coil</keyword>
<gene>
    <name evidence="2" type="ORF">NK125_09105</name>
</gene>
<dbReference type="Pfam" id="PF04977">
    <property type="entry name" value="DivIC"/>
    <property type="match status" value="1"/>
</dbReference>
<sequence length="107" mass="12191">MGSIKKKQEKRRIRNRRRVNRGSMVLVSGVLLLLTVVMSVSGYNMKVKADANTATKVELEAQIEEEKKRSAEIEELGEYVGTDAYVEDVAREKLGLIYENEIIFKTK</sequence>
<proteinExistence type="predicted"/>
<evidence type="ECO:0000313" key="3">
    <source>
        <dbReference type="Proteomes" id="UP001523566"/>
    </source>
</evidence>
<evidence type="ECO:0000256" key="1">
    <source>
        <dbReference type="SAM" id="Coils"/>
    </source>
</evidence>
<evidence type="ECO:0000313" key="2">
    <source>
        <dbReference type="EMBL" id="MCP1102570.1"/>
    </source>
</evidence>
<dbReference type="InterPro" id="IPR007060">
    <property type="entry name" value="FtsL/DivIC"/>
</dbReference>
<dbReference type="RefSeq" id="WP_262066355.1">
    <property type="nucleotide sequence ID" value="NZ_JAMXOD010000011.1"/>
</dbReference>
<organism evidence="2 3">
    <name type="scientific">Aequitasia blattaphilus</name>
    <dbReference type="NCBI Taxonomy" id="2949332"/>
    <lineage>
        <taxon>Bacteria</taxon>
        <taxon>Bacillati</taxon>
        <taxon>Bacillota</taxon>
        <taxon>Clostridia</taxon>
        <taxon>Lachnospirales</taxon>
        <taxon>Lachnospiraceae</taxon>
        <taxon>Aequitasia</taxon>
    </lineage>
</organism>